<dbReference type="PANTHER" id="PTHR16171:SF7">
    <property type="entry name" value="DNA REPAIR PROTEIN RAD2"/>
    <property type="match status" value="1"/>
</dbReference>
<evidence type="ECO:0000256" key="10">
    <source>
        <dbReference type="ARBA" id="ARBA00023204"/>
    </source>
</evidence>
<feature type="region of interest" description="Disordered" evidence="13">
    <location>
        <begin position="662"/>
        <end position="681"/>
    </location>
</feature>
<comment type="similarity">
    <text evidence="3">Belongs to the XPG/RAD2 endonuclease family. XPG subfamily.</text>
</comment>
<dbReference type="InterPro" id="IPR008918">
    <property type="entry name" value="HhH2"/>
</dbReference>
<dbReference type="InterPro" id="IPR006084">
    <property type="entry name" value="XPG/Rad2"/>
</dbReference>
<evidence type="ECO:0000256" key="2">
    <source>
        <dbReference type="ARBA" id="ARBA00004123"/>
    </source>
</evidence>
<dbReference type="Pfam" id="PF00867">
    <property type="entry name" value="XPG_I"/>
    <property type="match status" value="1"/>
</dbReference>
<dbReference type="SMART" id="SM00484">
    <property type="entry name" value="XPGI"/>
    <property type="match status" value="1"/>
</dbReference>
<evidence type="ECO:0000313" key="17">
    <source>
        <dbReference type="Proteomes" id="UP001140094"/>
    </source>
</evidence>
<dbReference type="GO" id="GO:0046872">
    <property type="term" value="F:metal ion binding"/>
    <property type="evidence" value="ECO:0007669"/>
    <property type="project" value="UniProtKB-KW"/>
</dbReference>
<evidence type="ECO:0000259" key="14">
    <source>
        <dbReference type="SMART" id="SM00484"/>
    </source>
</evidence>
<keyword evidence="4" id="KW-0540">Nuclease</keyword>
<feature type="coiled-coil region" evidence="12">
    <location>
        <begin position="850"/>
        <end position="877"/>
    </location>
</feature>
<keyword evidence="7" id="KW-0227">DNA damage</keyword>
<dbReference type="SUPFAM" id="SSF47807">
    <property type="entry name" value="5' to 3' exonuclease, C-terminal subdomain"/>
    <property type="match status" value="1"/>
</dbReference>
<comment type="caution">
    <text evidence="16">The sequence shown here is derived from an EMBL/GenBank/DDBJ whole genome shotgun (WGS) entry which is preliminary data.</text>
</comment>
<evidence type="ECO:0000256" key="3">
    <source>
        <dbReference type="ARBA" id="ARBA00005283"/>
    </source>
</evidence>
<dbReference type="InterPro" id="IPR006086">
    <property type="entry name" value="XPG-I_dom"/>
</dbReference>
<dbReference type="InterPro" id="IPR001044">
    <property type="entry name" value="XPG/Rad2_eukaryotes"/>
</dbReference>
<feature type="domain" description="XPG-I" evidence="14">
    <location>
        <begin position="887"/>
        <end position="959"/>
    </location>
</feature>
<feature type="region of interest" description="Disordered" evidence="13">
    <location>
        <begin position="428"/>
        <end position="455"/>
    </location>
</feature>
<feature type="compositionally biased region" description="Acidic residues" evidence="13">
    <location>
        <begin position="435"/>
        <end position="446"/>
    </location>
</feature>
<keyword evidence="8" id="KW-0378">Hydrolase</keyword>
<dbReference type="OrthoDB" id="31113at2759"/>
<dbReference type="PANTHER" id="PTHR16171">
    <property type="entry name" value="DNA REPAIR PROTEIN COMPLEMENTING XP-G CELLS-RELATED"/>
    <property type="match status" value="1"/>
</dbReference>
<dbReference type="PRINTS" id="PR00853">
    <property type="entry name" value="XPGRADSUPER"/>
</dbReference>
<name>A0A9W8LSA3_9FUNG</name>
<protein>
    <submittedName>
        <fullName evidence="16">DNA repair protein rad2</fullName>
    </submittedName>
</protein>
<dbReference type="GO" id="GO:0004520">
    <property type="term" value="F:DNA endonuclease activity"/>
    <property type="evidence" value="ECO:0007669"/>
    <property type="project" value="TreeGrafter"/>
</dbReference>
<dbReference type="InterPro" id="IPR019974">
    <property type="entry name" value="XPG_CS"/>
</dbReference>
<dbReference type="EMBL" id="JANBUO010000386">
    <property type="protein sequence ID" value="KAJ2804573.1"/>
    <property type="molecule type" value="Genomic_DNA"/>
</dbReference>
<dbReference type="SMART" id="SM00279">
    <property type="entry name" value="HhH2"/>
    <property type="match status" value="1"/>
</dbReference>
<feature type="domain" description="XPG N-terminal" evidence="15">
    <location>
        <begin position="1"/>
        <end position="98"/>
    </location>
</feature>
<dbReference type="Gene3D" id="3.40.50.1010">
    <property type="entry name" value="5'-nuclease"/>
    <property type="match status" value="2"/>
</dbReference>
<organism evidence="16 17">
    <name type="scientific">Coemansia guatemalensis</name>
    <dbReference type="NCBI Taxonomy" id="2761395"/>
    <lineage>
        <taxon>Eukaryota</taxon>
        <taxon>Fungi</taxon>
        <taxon>Fungi incertae sedis</taxon>
        <taxon>Zoopagomycota</taxon>
        <taxon>Kickxellomycotina</taxon>
        <taxon>Kickxellomycetes</taxon>
        <taxon>Kickxellales</taxon>
        <taxon>Kickxellaceae</taxon>
        <taxon>Coemansia</taxon>
    </lineage>
</organism>
<dbReference type="GO" id="GO:0003697">
    <property type="term" value="F:single-stranded DNA binding"/>
    <property type="evidence" value="ECO:0007669"/>
    <property type="project" value="InterPro"/>
</dbReference>
<dbReference type="GO" id="GO:0005634">
    <property type="term" value="C:nucleus"/>
    <property type="evidence" value="ECO:0007669"/>
    <property type="project" value="UniProtKB-SubCell"/>
</dbReference>
<dbReference type="PRINTS" id="PR00066">
    <property type="entry name" value="XRODRMPGMNTG"/>
</dbReference>
<keyword evidence="5" id="KW-0479">Metal-binding</keyword>
<dbReference type="InterPro" id="IPR036279">
    <property type="entry name" value="5-3_exonuclease_C_sf"/>
</dbReference>
<gene>
    <name evidence="16" type="primary">RAD2</name>
    <name evidence="16" type="ORF">H4R20_002451</name>
</gene>
<dbReference type="GO" id="GO:0006289">
    <property type="term" value="P:nucleotide-excision repair"/>
    <property type="evidence" value="ECO:0007669"/>
    <property type="project" value="InterPro"/>
</dbReference>
<evidence type="ECO:0000256" key="1">
    <source>
        <dbReference type="ARBA" id="ARBA00001946"/>
    </source>
</evidence>
<dbReference type="InterPro" id="IPR029060">
    <property type="entry name" value="PIN-like_dom_sf"/>
</dbReference>
<keyword evidence="11" id="KW-0539">Nucleus</keyword>
<evidence type="ECO:0000256" key="7">
    <source>
        <dbReference type="ARBA" id="ARBA00022763"/>
    </source>
</evidence>
<feature type="compositionally biased region" description="Basic and acidic residues" evidence="13">
    <location>
        <begin position="810"/>
        <end position="819"/>
    </location>
</feature>
<evidence type="ECO:0000256" key="8">
    <source>
        <dbReference type="ARBA" id="ARBA00022801"/>
    </source>
</evidence>
<feature type="region of interest" description="Disordered" evidence="13">
    <location>
        <begin position="339"/>
        <end position="376"/>
    </location>
</feature>
<keyword evidence="6" id="KW-0255">Endonuclease</keyword>
<dbReference type="SUPFAM" id="SSF88723">
    <property type="entry name" value="PIN domain-like"/>
    <property type="match status" value="1"/>
</dbReference>
<evidence type="ECO:0000259" key="15">
    <source>
        <dbReference type="SMART" id="SM00485"/>
    </source>
</evidence>
<feature type="region of interest" description="Disordered" evidence="13">
    <location>
        <begin position="558"/>
        <end position="582"/>
    </location>
</feature>
<evidence type="ECO:0000313" key="16">
    <source>
        <dbReference type="EMBL" id="KAJ2804573.1"/>
    </source>
</evidence>
<evidence type="ECO:0000256" key="11">
    <source>
        <dbReference type="ARBA" id="ARBA00023242"/>
    </source>
</evidence>
<evidence type="ECO:0000256" key="12">
    <source>
        <dbReference type="SAM" id="Coils"/>
    </source>
</evidence>
<sequence>MGVKGLWTLLEPAARPVRLEALAHKRLAVDASIWLYQLVKAMKDAEGNPIEDAHILGFYRRVCKLLYYGIQPVFVFDGGAPELKRITINERQAMRGSHTNDAKRAAHQLLQTQLKLHALDGVAGAETMAQTAMDQTQQDDAYETSPSKKRKRDEYELPPLQSQALATRTENERDLRMAHPEDLRQVLAAATRHPESLGGLESIDIDTESAEFKSLAPEDQHDLIVALKVRSRQTSHDRLQHMLQSSDNALDFSKQQIELLTKRNTLTQQWLQVTGNAHRITSLSGSSNVTVGRVAGERSREYILARSDQPGGGWTLKLGGGGSGDTVNSEDMHVDSAAVGSLDREAEPAITVQSSDSEDSDSVEFENVPPASGNLEATADGADIQAQEQDNAQYRGHGAYDMGVVSGHPVLSSRNAVQVAEEVGAEYAEYPQLSSDDEDEEEEDDNMASISSSDAEIDAELMDLYGECESMDLVSPQEKQKHQQRMREQREREEQAILEMPAPEFLDTWSQLVTQPILKADPRIYEDMQGWLLEAPLARLQECAWRANRQLEKLPDVPIANDYEDDDNSENNGMTGNSANGSSAKLDLKFIQTKIARLSLISNYLSFAQRWRQQHSPSQNGIKAELAMSAAGYTDDGAEIISVESESESEDDGNFEIPQAISPQALASDRQPDNGKTFTDYDNNRLSVPFLNSDDIERLASEAAADDKRDVIFEKSRGLAAMGPDGKNQGTDARIDAAAKPTLHIDSASESGSLSEVSLAEDDVLDVANGITGELALDDVSVADLGAGRPGEDDDGGDDDVSDGDLDTPNSRRTELLKDEQDEYARFVSKLKASAPGVAMPKNTSYHTMRAELEDELQSLRTRVRDTKRNASGVEADMVEDIRMLLTLFGVPYVTAPMEAEAQCAALVSSGLVDGMVTDDSDAFLFASSDRTQVYRHFFQKDRYVEMYSSSDIFQDSSLTQRDLVFLACLLGSDYTVGVKGIGPVLAIEALAEFGPSVTNGGTTIDDRTDEEVVVEALRGFRSWCDSITGVLPGMQLPNELVDTSLRRRLAQVIRKSGVPERFPDPRVVHAYFHPQVDPSEARFEWGFPKLDMLRQFLSGRLGWSAEKTDETLVPLVRKMVDAKDVDSNARSQTTLDLFAPRAGHAMGAVYEAAGIGHSRRVGAAISSHKKRLLSSRTSAVQK</sequence>
<proteinExistence type="inferred from homology"/>
<evidence type="ECO:0000256" key="4">
    <source>
        <dbReference type="ARBA" id="ARBA00022722"/>
    </source>
</evidence>
<keyword evidence="10" id="KW-0234">DNA repair</keyword>
<dbReference type="Proteomes" id="UP001140094">
    <property type="component" value="Unassembled WGS sequence"/>
</dbReference>
<reference evidence="16" key="1">
    <citation type="submission" date="2022-07" db="EMBL/GenBank/DDBJ databases">
        <title>Phylogenomic reconstructions and comparative analyses of Kickxellomycotina fungi.</title>
        <authorList>
            <person name="Reynolds N.K."/>
            <person name="Stajich J.E."/>
            <person name="Barry K."/>
            <person name="Grigoriev I.V."/>
            <person name="Crous P."/>
            <person name="Smith M.E."/>
        </authorList>
    </citation>
    <scope>NUCLEOTIDE SEQUENCE</scope>
    <source>
        <strain evidence="16">NRRL 1565</strain>
    </source>
</reference>
<comment type="cofactor">
    <cofactor evidence="1">
        <name>Mg(2+)</name>
        <dbReference type="ChEBI" id="CHEBI:18420"/>
    </cofactor>
</comment>
<dbReference type="PROSITE" id="PS00842">
    <property type="entry name" value="XPG_2"/>
    <property type="match status" value="1"/>
</dbReference>
<feature type="region of interest" description="Disordered" evidence="13">
    <location>
        <begin position="132"/>
        <end position="172"/>
    </location>
</feature>
<keyword evidence="9" id="KW-0460">Magnesium</keyword>
<comment type="subcellular location">
    <subcellularLocation>
        <location evidence="2">Nucleus</location>
    </subcellularLocation>
</comment>
<dbReference type="CDD" id="cd09868">
    <property type="entry name" value="PIN_XPG_RAD2"/>
    <property type="match status" value="2"/>
</dbReference>
<evidence type="ECO:0000256" key="6">
    <source>
        <dbReference type="ARBA" id="ARBA00022759"/>
    </source>
</evidence>
<accession>A0A9W8LSA3</accession>
<evidence type="ECO:0000256" key="13">
    <source>
        <dbReference type="SAM" id="MobiDB-lite"/>
    </source>
</evidence>
<dbReference type="GO" id="GO:0016788">
    <property type="term" value="F:hydrolase activity, acting on ester bonds"/>
    <property type="evidence" value="ECO:0007669"/>
    <property type="project" value="InterPro"/>
</dbReference>
<dbReference type="SMART" id="SM00485">
    <property type="entry name" value="XPGN"/>
    <property type="match status" value="1"/>
</dbReference>
<evidence type="ECO:0000256" key="9">
    <source>
        <dbReference type="ARBA" id="ARBA00022842"/>
    </source>
</evidence>
<feature type="compositionally biased region" description="Polar residues" evidence="13">
    <location>
        <begin position="573"/>
        <end position="582"/>
    </location>
</feature>
<evidence type="ECO:0000256" key="5">
    <source>
        <dbReference type="ARBA" id="ARBA00022723"/>
    </source>
</evidence>
<dbReference type="AlphaFoldDB" id="A0A9W8LSA3"/>
<dbReference type="Pfam" id="PF00752">
    <property type="entry name" value="XPG_N"/>
    <property type="match status" value="1"/>
</dbReference>
<keyword evidence="17" id="KW-1185">Reference proteome</keyword>
<feature type="compositionally biased region" description="Acidic residues" evidence="13">
    <location>
        <begin position="792"/>
        <end position="806"/>
    </location>
</feature>
<dbReference type="InterPro" id="IPR006085">
    <property type="entry name" value="XPG_DNA_repair_N"/>
</dbReference>
<dbReference type="Gene3D" id="1.10.150.20">
    <property type="entry name" value="5' to 3' exonuclease, C-terminal subdomain"/>
    <property type="match status" value="1"/>
</dbReference>
<feature type="region of interest" description="Disordered" evidence="13">
    <location>
        <begin position="782"/>
        <end position="819"/>
    </location>
</feature>
<keyword evidence="12" id="KW-0175">Coiled coil</keyword>